<feature type="region of interest" description="Disordered" evidence="1">
    <location>
        <begin position="362"/>
        <end position="400"/>
    </location>
</feature>
<gene>
    <name evidence="2" type="ORF">CC84DRAFT_1089997</name>
</gene>
<dbReference type="Gene3D" id="2.40.70.10">
    <property type="entry name" value="Acid Proteases"/>
    <property type="match status" value="2"/>
</dbReference>
<dbReference type="Pfam" id="PF13650">
    <property type="entry name" value="Asp_protease_2"/>
    <property type="match status" value="1"/>
</dbReference>
<proteinExistence type="predicted"/>
<evidence type="ECO:0000313" key="2">
    <source>
        <dbReference type="EMBL" id="OAG07076.1"/>
    </source>
</evidence>
<feature type="compositionally biased region" description="Polar residues" evidence="1">
    <location>
        <begin position="362"/>
        <end position="388"/>
    </location>
</feature>
<dbReference type="InParanoid" id="A0A177CIE1"/>
<dbReference type="CDD" id="cd00303">
    <property type="entry name" value="retropepsin_like"/>
    <property type="match status" value="2"/>
</dbReference>
<accession>A0A177CIE1</accession>
<dbReference type="GeneID" id="28757820"/>
<dbReference type="Proteomes" id="UP000077069">
    <property type="component" value="Unassembled WGS sequence"/>
</dbReference>
<evidence type="ECO:0000256" key="1">
    <source>
        <dbReference type="SAM" id="MobiDB-lite"/>
    </source>
</evidence>
<dbReference type="InterPro" id="IPR021109">
    <property type="entry name" value="Peptidase_aspartic_dom_sf"/>
</dbReference>
<keyword evidence="3" id="KW-1185">Reference proteome</keyword>
<dbReference type="OrthoDB" id="6079484at2759"/>
<organism evidence="2 3">
    <name type="scientific">Paraphaeosphaeria sporulosa</name>
    <dbReference type="NCBI Taxonomy" id="1460663"/>
    <lineage>
        <taxon>Eukaryota</taxon>
        <taxon>Fungi</taxon>
        <taxon>Dikarya</taxon>
        <taxon>Ascomycota</taxon>
        <taxon>Pezizomycotina</taxon>
        <taxon>Dothideomycetes</taxon>
        <taxon>Pleosporomycetidae</taxon>
        <taxon>Pleosporales</taxon>
        <taxon>Massarineae</taxon>
        <taxon>Didymosphaeriaceae</taxon>
        <taxon>Paraphaeosphaeria</taxon>
    </lineage>
</organism>
<evidence type="ECO:0000313" key="3">
    <source>
        <dbReference type="Proteomes" id="UP000077069"/>
    </source>
</evidence>
<dbReference type="RefSeq" id="XP_018037441.1">
    <property type="nucleotide sequence ID" value="XM_018174334.1"/>
</dbReference>
<dbReference type="AlphaFoldDB" id="A0A177CIE1"/>
<sequence>MGRGLNFLDAVDGRVITPRKRLELSKSSEISKHPEPIYSPKSLAHGESRVYEIPSVLAGNRFTEALGDSGARHNFMKEGFAKRSGFSINRSVTIDVKVGSGKKVATTGTIETSYQFLGESEKHRLVFHLLPTCVHDVILGNPFLKFTKTLTRNLSRIKEKIVKGFVDRHFLYLGNSAPRFSGLLNGTPQEVLADSGAKVMVMDEKHAQNLGITIMRDKEYRTRLRFADGSTAKTSGMAHGVEWQFGPGGIDQKYQLDFHVLKNAPAKVILNDSFLFDTKAFLNYDCYLTDDEDEDEDAYFFVINVDTRYQRNGPSSANRAHTELIRRAEEEDRIENLPLDEQDDAWILERERRTQWRRQQNLVQNGSTSPLHSSSNPATSSQSIQMQQGAVAPNTRWRTR</sequence>
<dbReference type="STRING" id="1460663.A0A177CIE1"/>
<dbReference type="SUPFAM" id="SSF50630">
    <property type="entry name" value="Acid proteases"/>
    <property type="match status" value="1"/>
</dbReference>
<protein>
    <submittedName>
        <fullName evidence="2">Uncharacterized protein</fullName>
    </submittedName>
</protein>
<dbReference type="EMBL" id="KV441551">
    <property type="protein sequence ID" value="OAG07076.1"/>
    <property type="molecule type" value="Genomic_DNA"/>
</dbReference>
<reference evidence="2 3" key="1">
    <citation type="submission" date="2016-05" db="EMBL/GenBank/DDBJ databases">
        <title>Comparative analysis of secretome profiles of manganese(II)-oxidizing ascomycete fungi.</title>
        <authorList>
            <consortium name="DOE Joint Genome Institute"/>
            <person name="Zeiner C.A."/>
            <person name="Purvine S.O."/>
            <person name="Zink E.M."/>
            <person name="Wu S."/>
            <person name="Pasa-Tolic L."/>
            <person name="Chaput D.L."/>
            <person name="Haridas S."/>
            <person name="Grigoriev I.V."/>
            <person name="Santelli C.M."/>
            <person name="Hansel C.M."/>
        </authorList>
    </citation>
    <scope>NUCLEOTIDE SEQUENCE [LARGE SCALE GENOMIC DNA]</scope>
    <source>
        <strain evidence="2 3">AP3s5-JAC2a</strain>
    </source>
</reference>
<dbReference type="Pfam" id="PF13975">
    <property type="entry name" value="gag-asp_proteas"/>
    <property type="match status" value="1"/>
</dbReference>
<name>A0A177CIE1_9PLEO</name>